<keyword evidence="6 10" id="KW-0067">ATP-binding</keyword>
<feature type="transmembrane region" description="Helical" evidence="10">
    <location>
        <begin position="218"/>
        <end position="240"/>
    </location>
</feature>
<evidence type="ECO:0000256" key="7">
    <source>
        <dbReference type="ARBA" id="ARBA00022967"/>
    </source>
</evidence>
<evidence type="ECO:0000256" key="10">
    <source>
        <dbReference type="RuleBase" id="RU362081"/>
    </source>
</evidence>
<dbReference type="SUPFAM" id="SSF81665">
    <property type="entry name" value="Calcium ATPase, transmembrane domain M"/>
    <property type="match status" value="1"/>
</dbReference>
<dbReference type="InterPro" id="IPR027256">
    <property type="entry name" value="P-typ_ATPase_IB"/>
</dbReference>
<keyword evidence="7" id="KW-1278">Translocase</keyword>
<dbReference type="SUPFAM" id="SSF47240">
    <property type="entry name" value="Ferritin-like"/>
    <property type="match status" value="1"/>
</dbReference>
<feature type="transmembrane region" description="Helical" evidence="10">
    <location>
        <begin position="152"/>
        <end position="169"/>
    </location>
</feature>
<dbReference type="InterPro" id="IPR044492">
    <property type="entry name" value="P_typ_ATPase_HD_dom"/>
</dbReference>
<dbReference type="PANTHER" id="PTHR43520:SF8">
    <property type="entry name" value="P-TYPE CU(+) TRANSPORTER"/>
    <property type="match status" value="1"/>
</dbReference>
<dbReference type="InterPro" id="IPR009078">
    <property type="entry name" value="Ferritin-like_SF"/>
</dbReference>
<evidence type="ECO:0000256" key="1">
    <source>
        <dbReference type="ARBA" id="ARBA00004651"/>
    </source>
</evidence>
<feature type="transmembrane region" description="Helical" evidence="10">
    <location>
        <begin position="769"/>
        <end position="788"/>
    </location>
</feature>
<reference evidence="13 14" key="1">
    <citation type="journal article" date="2019" name="Int. J. Syst. Evol. Microbiol.">
        <title>The Global Catalogue of Microorganisms (GCM) 10K type strain sequencing project: providing services to taxonomists for standard genome sequencing and annotation.</title>
        <authorList>
            <consortium name="The Broad Institute Genomics Platform"/>
            <consortium name="The Broad Institute Genome Sequencing Center for Infectious Disease"/>
            <person name="Wu L."/>
            <person name="Ma J."/>
        </authorList>
    </citation>
    <scope>NUCLEOTIDE SEQUENCE [LARGE SCALE GENOMIC DNA]</scope>
    <source>
        <strain evidence="13 14">JCM 14902</strain>
    </source>
</reference>
<feature type="compositionally biased region" description="Polar residues" evidence="11">
    <location>
        <begin position="799"/>
        <end position="812"/>
    </location>
</feature>
<dbReference type="Gene3D" id="2.70.150.10">
    <property type="entry name" value="Calcium-transporting ATPase, cytoplasmic transduction domain A"/>
    <property type="match status" value="1"/>
</dbReference>
<evidence type="ECO:0000256" key="11">
    <source>
        <dbReference type="SAM" id="MobiDB-lite"/>
    </source>
</evidence>
<organism evidence="13 14">
    <name type="scientific">Microbacterium pumilum</name>
    <dbReference type="NCBI Taxonomy" id="344165"/>
    <lineage>
        <taxon>Bacteria</taxon>
        <taxon>Bacillati</taxon>
        <taxon>Actinomycetota</taxon>
        <taxon>Actinomycetes</taxon>
        <taxon>Micrococcales</taxon>
        <taxon>Microbacteriaceae</taxon>
        <taxon>Microbacterium</taxon>
    </lineage>
</organism>
<name>A0ABN2S320_9MICO</name>
<feature type="region of interest" description="Disordered" evidence="11">
    <location>
        <begin position="799"/>
        <end position="825"/>
    </location>
</feature>
<dbReference type="PANTHER" id="PTHR43520">
    <property type="entry name" value="ATP7, ISOFORM B"/>
    <property type="match status" value="1"/>
</dbReference>
<keyword evidence="4 10" id="KW-0479">Metal-binding</keyword>
<dbReference type="InterPro" id="IPR059000">
    <property type="entry name" value="ATPase_P-type_domA"/>
</dbReference>
<feature type="domain" description="HMA" evidence="12">
    <location>
        <begin position="1"/>
        <end position="49"/>
    </location>
</feature>
<dbReference type="Pfam" id="PF04945">
    <property type="entry name" value="YHS"/>
    <property type="match status" value="1"/>
</dbReference>
<dbReference type="Gene3D" id="3.40.1110.10">
    <property type="entry name" value="Calcium-transporting ATPase, cytoplasmic domain N"/>
    <property type="match status" value="1"/>
</dbReference>
<evidence type="ECO:0000256" key="9">
    <source>
        <dbReference type="ARBA" id="ARBA00023136"/>
    </source>
</evidence>
<dbReference type="InterPro" id="IPR012348">
    <property type="entry name" value="RNR-like"/>
</dbReference>
<comment type="caution">
    <text evidence="13">The sequence shown here is derived from an EMBL/GenBank/DDBJ whole genome shotgun (WGS) entry which is preliminary data.</text>
</comment>
<dbReference type="PRINTS" id="PR00119">
    <property type="entry name" value="CATATPASE"/>
</dbReference>
<evidence type="ECO:0000256" key="3">
    <source>
        <dbReference type="ARBA" id="ARBA00022692"/>
    </source>
</evidence>
<dbReference type="SFLD" id="SFLDF00027">
    <property type="entry name" value="p-type_atpase"/>
    <property type="match status" value="1"/>
</dbReference>
<feature type="transmembrane region" description="Helical" evidence="10">
    <location>
        <begin position="189"/>
        <end position="206"/>
    </location>
</feature>
<feature type="transmembrane region" description="Helical" evidence="10">
    <location>
        <begin position="246"/>
        <end position="264"/>
    </location>
</feature>
<feature type="compositionally biased region" description="Basic and acidic residues" evidence="11">
    <location>
        <begin position="59"/>
        <end position="76"/>
    </location>
</feature>
<keyword evidence="10" id="KW-1003">Cell membrane</keyword>
<dbReference type="InterPro" id="IPR018303">
    <property type="entry name" value="ATPase_P-typ_P_site"/>
</dbReference>
<dbReference type="InterPro" id="IPR006121">
    <property type="entry name" value="HMA_dom"/>
</dbReference>
<keyword evidence="5 10" id="KW-0547">Nucleotide-binding</keyword>
<dbReference type="Gene3D" id="1.10.620.20">
    <property type="entry name" value="Ribonucleotide Reductase, subunit A"/>
    <property type="match status" value="1"/>
</dbReference>
<accession>A0ABN2S320</accession>
<evidence type="ECO:0000259" key="12">
    <source>
        <dbReference type="PROSITE" id="PS50846"/>
    </source>
</evidence>
<dbReference type="SUPFAM" id="SSF81653">
    <property type="entry name" value="Calcium ATPase, transduction domain A"/>
    <property type="match status" value="1"/>
</dbReference>
<protein>
    <submittedName>
        <fullName evidence="13">Heavy metal translocating P-type ATPase</fullName>
    </submittedName>
</protein>
<keyword evidence="8 10" id="KW-1133">Transmembrane helix</keyword>
<sequence length="934" mass="97569">MESTLLRRPGVLLVEANPVAQTANVSYDPHLTSQAQLRQWIIDCGYHCAGRSVPDHICDPAHDPHQEQPVGHRDTASDETAPLPPTPGGQHDHSAMTMPEDPSHAMHAAEKVAHGGHADHGVADRTMQDVMGHGGSHAGMSMASMIRDMRNRFIVAAVLSVPIILWSPIGREVFGFTVPAPFGLRDDVFSLILSLPVIFYSAWIFFDGAWRALRARTLDMMVLVAVGVGAGWLYSVVITLTGGGEVFYEAATVLASFVLLGHWVEMRARGGANDAIRTLLELAPPRAVVLRGGEAVEVPTAEVVPGDLMLVRPGAKVPTDGTVEEGDSEIDESMVTGESLPVAKRVGSEVIGATVNTTGTLRVRATKVGADTALAQIVALVQEAQNSKAPGQRLADRAAFWLVLVALIGGTVTFLAWLWTGASVSTAILFAITVVVITCPDALGLATPTAIMVGTGLGAKRGVLFKNASALESAAHIDTVVLDKTGTLTKGEPEVTDYLPIGMDDIELLTLAAAAERESEHPLAKAVVAYADARNIPRLTATAFLNVTGLGAVATVDGRRVVMGNARLMADEGIDIPAISAAQNQLAATGRTAIAFAVDGRAAGVIALADAPRDTAVAAITSLHESGIEVVMLTGDNEPTAKRIAALLGIDTVIAEVLPEDKSARIADLQRAGKKVAMVGDGVNDAPALAQADLGIAIGAGTDVAIETADVVLMRSDPLDVPVALRIGKGTVRKMRQNLGWAVGYNIVALPIAAGVFVASLGIMLSPEIAAITMSGSSVIVAVNALLLRRLRLPAQAHTAKTASSNPVSTSLPEHGSAAAGGQRSMADAEADIAINPLRDANPAATAAAALNTNPVDESNPHHAHEEHPRAHHDEHSTDGTTLVTDPVCGMKIDPKTAAATREHDGMTFYFCSLACAATFDVDPHRYGHPHATP</sequence>
<dbReference type="Gene3D" id="3.30.70.100">
    <property type="match status" value="1"/>
</dbReference>
<dbReference type="EMBL" id="BAAAOH010000001">
    <property type="protein sequence ID" value="GAA1979579.1"/>
    <property type="molecule type" value="Genomic_DNA"/>
</dbReference>
<dbReference type="InterPro" id="IPR023298">
    <property type="entry name" value="ATPase_P-typ_TM_dom_sf"/>
</dbReference>
<keyword evidence="3 10" id="KW-0812">Transmembrane</keyword>
<evidence type="ECO:0000313" key="14">
    <source>
        <dbReference type="Proteomes" id="UP001500326"/>
    </source>
</evidence>
<gene>
    <name evidence="13" type="ORF">GCM10009777_11220</name>
</gene>
<dbReference type="InterPro" id="IPR007029">
    <property type="entry name" value="YHS_dom"/>
</dbReference>
<comment type="similarity">
    <text evidence="2 10">Belongs to the cation transport ATPase (P-type) (TC 3.A.3) family. Type IB subfamily.</text>
</comment>
<proteinExistence type="inferred from homology"/>
<keyword evidence="14" id="KW-1185">Reference proteome</keyword>
<evidence type="ECO:0000256" key="6">
    <source>
        <dbReference type="ARBA" id="ARBA00022840"/>
    </source>
</evidence>
<evidence type="ECO:0000256" key="5">
    <source>
        <dbReference type="ARBA" id="ARBA00022741"/>
    </source>
</evidence>
<evidence type="ECO:0000313" key="13">
    <source>
        <dbReference type="EMBL" id="GAA1979579.1"/>
    </source>
</evidence>
<comment type="subcellular location">
    <subcellularLocation>
        <location evidence="1">Cell membrane</location>
        <topology evidence="1">Multi-pass membrane protein</topology>
    </subcellularLocation>
</comment>
<dbReference type="InterPro" id="IPR008250">
    <property type="entry name" value="ATPase_P-typ_transduc_dom_A_sf"/>
</dbReference>
<dbReference type="SUPFAM" id="SSF56784">
    <property type="entry name" value="HAD-like"/>
    <property type="match status" value="1"/>
</dbReference>
<dbReference type="InterPro" id="IPR023299">
    <property type="entry name" value="ATPase_P-typ_cyto_dom_N"/>
</dbReference>
<dbReference type="CDD" id="cd02094">
    <property type="entry name" value="P-type_ATPase_Cu-like"/>
    <property type="match status" value="1"/>
</dbReference>
<dbReference type="Pfam" id="PF00122">
    <property type="entry name" value="E1-E2_ATPase"/>
    <property type="match status" value="1"/>
</dbReference>
<dbReference type="InterPro" id="IPR001757">
    <property type="entry name" value="P_typ_ATPase"/>
</dbReference>
<feature type="transmembrane region" description="Helical" evidence="10">
    <location>
        <begin position="426"/>
        <end position="451"/>
    </location>
</feature>
<dbReference type="InterPro" id="IPR023214">
    <property type="entry name" value="HAD_sf"/>
</dbReference>
<dbReference type="InterPro" id="IPR011017">
    <property type="entry name" value="TRASH_dom"/>
</dbReference>
<dbReference type="InterPro" id="IPR036412">
    <property type="entry name" value="HAD-like_sf"/>
</dbReference>
<dbReference type="SUPFAM" id="SSF55008">
    <property type="entry name" value="HMA, heavy metal-associated domain"/>
    <property type="match status" value="1"/>
</dbReference>
<feature type="compositionally biased region" description="Basic and acidic residues" evidence="11">
    <location>
        <begin position="859"/>
        <end position="878"/>
    </location>
</feature>
<evidence type="ECO:0000256" key="2">
    <source>
        <dbReference type="ARBA" id="ARBA00006024"/>
    </source>
</evidence>
<dbReference type="Pfam" id="PF00702">
    <property type="entry name" value="Hydrolase"/>
    <property type="match status" value="1"/>
</dbReference>
<dbReference type="NCBIfam" id="TIGR01525">
    <property type="entry name" value="ATPase-IB_hvy"/>
    <property type="match status" value="1"/>
</dbReference>
<dbReference type="PROSITE" id="PS00154">
    <property type="entry name" value="ATPASE_E1_E2"/>
    <property type="match status" value="1"/>
</dbReference>
<dbReference type="SFLD" id="SFLDS00003">
    <property type="entry name" value="Haloacid_Dehalogenase"/>
    <property type="match status" value="1"/>
</dbReference>
<dbReference type="Gene3D" id="3.40.50.1000">
    <property type="entry name" value="HAD superfamily/HAD-like"/>
    <property type="match status" value="1"/>
</dbReference>
<dbReference type="SFLD" id="SFLDG00002">
    <property type="entry name" value="C1.7:_P-type_atpase_like"/>
    <property type="match status" value="1"/>
</dbReference>
<dbReference type="InterPro" id="IPR036163">
    <property type="entry name" value="HMA_dom_sf"/>
</dbReference>
<dbReference type="PROSITE" id="PS50846">
    <property type="entry name" value="HMA_2"/>
    <property type="match status" value="1"/>
</dbReference>
<evidence type="ECO:0000256" key="4">
    <source>
        <dbReference type="ARBA" id="ARBA00022723"/>
    </source>
</evidence>
<evidence type="ECO:0000256" key="8">
    <source>
        <dbReference type="ARBA" id="ARBA00022989"/>
    </source>
</evidence>
<feature type="transmembrane region" description="Helical" evidence="10">
    <location>
        <begin position="739"/>
        <end position="763"/>
    </location>
</feature>
<feature type="region of interest" description="Disordered" evidence="11">
    <location>
        <begin position="854"/>
        <end position="888"/>
    </location>
</feature>
<keyword evidence="9 10" id="KW-0472">Membrane</keyword>
<dbReference type="NCBIfam" id="TIGR01494">
    <property type="entry name" value="ATPase_P-type"/>
    <property type="match status" value="1"/>
</dbReference>
<feature type="region of interest" description="Disordered" evidence="11">
    <location>
        <begin position="59"/>
        <end position="101"/>
    </location>
</feature>
<dbReference type="Proteomes" id="UP001500326">
    <property type="component" value="Unassembled WGS sequence"/>
</dbReference>
<dbReference type="NCBIfam" id="TIGR01511">
    <property type="entry name" value="ATPase-IB1_Cu"/>
    <property type="match status" value="1"/>
</dbReference>
<feature type="transmembrane region" description="Helical" evidence="10">
    <location>
        <begin position="398"/>
        <end position="420"/>
    </location>
</feature>
<dbReference type="CDD" id="cd00371">
    <property type="entry name" value="HMA"/>
    <property type="match status" value="1"/>
</dbReference>
<dbReference type="SMART" id="SM00746">
    <property type="entry name" value="TRASH"/>
    <property type="match status" value="1"/>
</dbReference>